<feature type="compositionally biased region" description="Basic and acidic residues" evidence="1">
    <location>
        <begin position="95"/>
        <end position="114"/>
    </location>
</feature>
<dbReference type="Proteomes" id="UP001501447">
    <property type="component" value="Unassembled WGS sequence"/>
</dbReference>
<keyword evidence="3" id="KW-1185">Reference proteome</keyword>
<evidence type="ECO:0000313" key="3">
    <source>
        <dbReference type="Proteomes" id="UP001501447"/>
    </source>
</evidence>
<evidence type="ECO:0000313" key="2">
    <source>
        <dbReference type="EMBL" id="GAA2633542.1"/>
    </source>
</evidence>
<name>A0ABN3QSJ4_9ACTN</name>
<sequence length="114" mass="12699">MRAPQLGGRLQLPRRLHIPHLTQERLPLHTEQPLEHIRLHPTILPRLTPAPGRGQPQPLRGPLPPEGPVVEAGGPSEPARGQPPPGRRPGELGGECDRRREIQARPAIEDERER</sequence>
<feature type="compositionally biased region" description="Low complexity" evidence="1">
    <location>
        <begin position="68"/>
        <end position="80"/>
    </location>
</feature>
<evidence type="ECO:0000256" key="1">
    <source>
        <dbReference type="SAM" id="MobiDB-lite"/>
    </source>
</evidence>
<feature type="compositionally biased region" description="Low complexity" evidence="1">
    <location>
        <begin position="49"/>
        <end position="58"/>
    </location>
</feature>
<protein>
    <submittedName>
        <fullName evidence="2">Uncharacterized protein</fullName>
    </submittedName>
</protein>
<accession>A0ABN3QSJ4</accession>
<gene>
    <name evidence="2" type="ORF">GCM10009863_57160</name>
</gene>
<feature type="compositionally biased region" description="Basic and acidic residues" evidence="1">
    <location>
        <begin position="23"/>
        <end position="38"/>
    </location>
</feature>
<comment type="caution">
    <text evidence="2">The sequence shown here is derived from an EMBL/GenBank/DDBJ whole genome shotgun (WGS) entry which is preliminary data.</text>
</comment>
<organism evidence="2 3">
    <name type="scientific">Streptomyces axinellae</name>
    <dbReference type="NCBI Taxonomy" id="552788"/>
    <lineage>
        <taxon>Bacteria</taxon>
        <taxon>Bacillati</taxon>
        <taxon>Actinomycetota</taxon>
        <taxon>Actinomycetes</taxon>
        <taxon>Kitasatosporales</taxon>
        <taxon>Streptomycetaceae</taxon>
        <taxon>Streptomyces</taxon>
    </lineage>
</organism>
<dbReference type="EMBL" id="BAAARJ010000022">
    <property type="protein sequence ID" value="GAA2633542.1"/>
    <property type="molecule type" value="Genomic_DNA"/>
</dbReference>
<reference evidence="2 3" key="1">
    <citation type="journal article" date="2019" name="Int. J. Syst. Evol. Microbiol.">
        <title>The Global Catalogue of Microorganisms (GCM) 10K type strain sequencing project: providing services to taxonomists for standard genome sequencing and annotation.</title>
        <authorList>
            <consortium name="The Broad Institute Genomics Platform"/>
            <consortium name="The Broad Institute Genome Sequencing Center for Infectious Disease"/>
            <person name="Wu L."/>
            <person name="Ma J."/>
        </authorList>
    </citation>
    <scope>NUCLEOTIDE SEQUENCE [LARGE SCALE GENOMIC DNA]</scope>
    <source>
        <strain evidence="2 3">JCM 16373</strain>
    </source>
</reference>
<proteinExistence type="predicted"/>
<feature type="region of interest" description="Disordered" evidence="1">
    <location>
        <begin position="23"/>
        <end position="114"/>
    </location>
</feature>